<gene>
    <name evidence="7" type="ORF">GBAR_LOCUS30964</name>
</gene>
<evidence type="ECO:0000256" key="5">
    <source>
        <dbReference type="ARBA" id="ARBA00023152"/>
    </source>
</evidence>
<evidence type="ECO:0000256" key="3">
    <source>
        <dbReference type="ARBA" id="ARBA00004921"/>
    </source>
</evidence>
<evidence type="ECO:0000313" key="8">
    <source>
        <dbReference type="Proteomes" id="UP001174909"/>
    </source>
</evidence>
<comment type="similarity">
    <text evidence="4">Belongs to the BPG-independent phosphoglycerate mutase family. A-PGAM subfamily.</text>
</comment>
<evidence type="ECO:0000256" key="2">
    <source>
        <dbReference type="ARBA" id="ARBA00002315"/>
    </source>
</evidence>
<dbReference type="InterPro" id="IPR004456">
    <property type="entry name" value="Pglycerate_mutase_ApgM"/>
</dbReference>
<dbReference type="SUPFAM" id="SSF53649">
    <property type="entry name" value="Alkaline phosphatase-like"/>
    <property type="match status" value="1"/>
</dbReference>
<dbReference type="EMBL" id="CASHTH010004402">
    <property type="protein sequence ID" value="CAI8056854.1"/>
    <property type="molecule type" value="Genomic_DNA"/>
</dbReference>
<evidence type="ECO:0000256" key="1">
    <source>
        <dbReference type="ARBA" id="ARBA00000370"/>
    </source>
</evidence>
<name>A0AA35TZX0_GEOBA</name>
<dbReference type="GO" id="GO:0046872">
    <property type="term" value="F:metal ion binding"/>
    <property type="evidence" value="ECO:0007669"/>
    <property type="project" value="InterPro"/>
</dbReference>
<comment type="function">
    <text evidence="2">Catalyzes the interconversion of 2-phosphoglycerate and 3-phosphoglycerate.</text>
</comment>
<dbReference type="InterPro" id="IPR006124">
    <property type="entry name" value="Metalloenzyme"/>
</dbReference>
<keyword evidence="5" id="KW-0324">Glycolysis</keyword>
<sequence>MESARETGDDFGDELATLGAAFETDNHDFFFLHYKPADSAGEDGDFEGKVEALEELNSRVPEILRLEPDVLVVAGDHSTPAVLRGIAGIPCRSP</sequence>
<evidence type="ECO:0000313" key="7">
    <source>
        <dbReference type="EMBL" id="CAI8056854.1"/>
    </source>
</evidence>
<reference evidence="7" key="1">
    <citation type="submission" date="2023-03" db="EMBL/GenBank/DDBJ databases">
        <authorList>
            <person name="Steffen K."/>
            <person name="Cardenas P."/>
        </authorList>
    </citation>
    <scope>NUCLEOTIDE SEQUENCE</scope>
</reference>
<organism evidence="7 8">
    <name type="scientific">Geodia barretti</name>
    <name type="common">Barrett's horny sponge</name>
    <dbReference type="NCBI Taxonomy" id="519541"/>
    <lineage>
        <taxon>Eukaryota</taxon>
        <taxon>Metazoa</taxon>
        <taxon>Porifera</taxon>
        <taxon>Demospongiae</taxon>
        <taxon>Heteroscleromorpha</taxon>
        <taxon>Tetractinellida</taxon>
        <taxon>Astrophorina</taxon>
        <taxon>Geodiidae</taxon>
        <taxon>Geodia</taxon>
    </lineage>
</organism>
<comment type="pathway">
    <text evidence="3">Carbohydrate degradation.</text>
</comment>
<evidence type="ECO:0000256" key="4">
    <source>
        <dbReference type="ARBA" id="ARBA00005524"/>
    </source>
</evidence>
<dbReference type="PANTHER" id="PTHR31209:SF0">
    <property type="entry name" value="METALLOENZYME DOMAIN-CONTAINING PROTEIN"/>
    <property type="match status" value="1"/>
</dbReference>
<comment type="catalytic activity">
    <reaction evidence="1">
        <text>(2R)-2-phosphoglycerate = (2R)-3-phosphoglycerate</text>
        <dbReference type="Rhea" id="RHEA:15901"/>
        <dbReference type="ChEBI" id="CHEBI:58272"/>
        <dbReference type="ChEBI" id="CHEBI:58289"/>
        <dbReference type="EC" id="5.4.2.12"/>
    </reaction>
</comment>
<dbReference type="AlphaFoldDB" id="A0AA35TZX0"/>
<dbReference type="GO" id="GO:0004619">
    <property type="term" value="F:phosphoglycerate mutase activity"/>
    <property type="evidence" value="ECO:0007669"/>
    <property type="project" value="UniProtKB-EC"/>
</dbReference>
<dbReference type="Proteomes" id="UP001174909">
    <property type="component" value="Unassembled WGS sequence"/>
</dbReference>
<dbReference type="InterPro" id="IPR017850">
    <property type="entry name" value="Alkaline_phosphatase_core_sf"/>
</dbReference>
<comment type="caution">
    <text evidence="7">The sequence shown here is derived from an EMBL/GenBank/DDBJ whole genome shotgun (WGS) entry which is preliminary data.</text>
</comment>
<dbReference type="GO" id="GO:0006096">
    <property type="term" value="P:glycolytic process"/>
    <property type="evidence" value="ECO:0007669"/>
    <property type="project" value="UniProtKB-KW"/>
</dbReference>
<dbReference type="Pfam" id="PF01676">
    <property type="entry name" value="Metalloenzyme"/>
    <property type="match status" value="1"/>
</dbReference>
<dbReference type="PANTHER" id="PTHR31209">
    <property type="entry name" value="COFACTOR-INDEPENDENT PHOSPHOGLYCERATE MUTASE"/>
    <property type="match status" value="1"/>
</dbReference>
<feature type="domain" description="Metalloenzyme" evidence="6">
    <location>
        <begin position="17"/>
        <end position="84"/>
    </location>
</feature>
<dbReference type="Gene3D" id="3.40.720.10">
    <property type="entry name" value="Alkaline Phosphatase, subunit A"/>
    <property type="match status" value="1"/>
</dbReference>
<proteinExistence type="inferred from homology"/>
<keyword evidence="8" id="KW-1185">Reference proteome</keyword>
<accession>A0AA35TZX0</accession>
<evidence type="ECO:0000259" key="6">
    <source>
        <dbReference type="Pfam" id="PF01676"/>
    </source>
</evidence>
<protein>
    <submittedName>
        <fullName evidence="7">Probable 2,3-bisphosphoglycerate-independent phosphoglycerate mutase</fullName>
    </submittedName>
</protein>